<dbReference type="PROSITE" id="PS50894">
    <property type="entry name" value="HPT"/>
    <property type="match status" value="1"/>
</dbReference>
<evidence type="ECO:0000256" key="4">
    <source>
        <dbReference type="ARBA" id="ARBA00022500"/>
    </source>
</evidence>
<keyword evidence="10" id="KW-0902">Two-component regulatory system</keyword>
<keyword evidence="8" id="KW-0418">Kinase</keyword>
<dbReference type="GO" id="GO:0005737">
    <property type="term" value="C:cytoplasm"/>
    <property type="evidence" value="ECO:0007669"/>
    <property type="project" value="InterPro"/>
</dbReference>
<dbReference type="SUPFAM" id="SSF50341">
    <property type="entry name" value="CheW-like"/>
    <property type="match status" value="1"/>
</dbReference>
<dbReference type="InterPro" id="IPR008207">
    <property type="entry name" value="Sig_transdc_His_kin_Hpt_dom"/>
</dbReference>
<dbReference type="SMART" id="SM00073">
    <property type="entry name" value="HPT"/>
    <property type="match status" value="1"/>
</dbReference>
<dbReference type="PRINTS" id="PR00344">
    <property type="entry name" value="BCTRLSENSOR"/>
</dbReference>
<evidence type="ECO:0000313" key="17">
    <source>
        <dbReference type="EMBL" id="GFE64812.1"/>
    </source>
</evidence>
<dbReference type="Pfam" id="PF02518">
    <property type="entry name" value="HATPase_c"/>
    <property type="match status" value="1"/>
</dbReference>
<dbReference type="RefSeq" id="WP_159806284.1">
    <property type="nucleotide sequence ID" value="NZ_BLJE01000002.1"/>
</dbReference>
<feature type="domain" description="CheW-like" evidence="15">
    <location>
        <begin position="539"/>
        <end position="675"/>
    </location>
</feature>
<dbReference type="InterPro" id="IPR004105">
    <property type="entry name" value="CheA-like_dim"/>
</dbReference>
<dbReference type="PROSITE" id="PS50109">
    <property type="entry name" value="HIS_KIN"/>
    <property type="match status" value="1"/>
</dbReference>
<proteinExistence type="predicted"/>
<keyword evidence="9" id="KW-0067">ATP-binding</keyword>
<evidence type="ECO:0000256" key="12">
    <source>
        <dbReference type="PROSITE-ProRule" id="PRU00110"/>
    </source>
</evidence>
<dbReference type="Pfam" id="PF02895">
    <property type="entry name" value="H-kinase_dim"/>
    <property type="match status" value="1"/>
</dbReference>
<keyword evidence="18" id="KW-1185">Reference proteome</keyword>
<dbReference type="InterPro" id="IPR036890">
    <property type="entry name" value="HATPase_C_sf"/>
</dbReference>
<dbReference type="InterPro" id="IPR036097">
    <property type="entry name" value="HisK_dim/P_sf"/>
</dbReference>
<evidence type="ECO:0000259" key="14">
    <source>
        <dbReference type="PROSITE" id="PS50109"/>
    </source>
</evidence>
<reference evidence="17 18" key="1">
    <citation type="submission" date="2019-12" db="EMBL/GenBank/DDBJ databases">
        <title>Litoreibacter badius sp. nov., a novel bacteriochlorophyll a-containing bacterium in the genus Litoreibacter.</title>
        <authorList>
            <person name="Kanamuro M."/>
            <person name="Takabe Y."/>
            <person name="Mori K."/>
            <person name="Takaichi S."/>
            <person name="Hanada S."/>
        </authorList>
    </citation>
    <scope>NUCLEOTIDE SEQUENCE [LARGE SCALE GENOMIC DNA]</scope>
    <source>
        <strain evidence="17 18">K6</strain>
    </source>
</reference>
<evidence type="ECO:0000256" key="10">
    <source>
        <dbReference type="ARBA" id="ARBA00023012"/>
    </source>
</evidence>
<keyword evidence="5 12" id="KW-0597">Phosphoprotein</keyword>
<dbReference type="PANTHER" id="PTHR43395">
    <property type="entry name" value="SENSOR HISTIDINE KINASE CHEA"/>
    <property type="match status" value="1"/>
</dbReference>
<dbReference type="SMART" id="SM00260">
    <property type="entry name" value="CheW"/>
    <property type="match status" value="1"/>
</dbReference>
<evidence type="ECO:0000259" key="16">
    <source>
        <dbReference type="PROSITE" id="PS50894"/>
    </source>
</evidence>
<dbReference type="OrthoDB" id="9803176at2"/>
<dbReference type="Gene3D" id="3.30.565.10">
    <property type="entry name" value="Histidine kinase-like ATPase, C-terminal domain"/>
    <property type="match status" value="1"/>
</dbReference>
<evidence type="ECO:0000256" key="7">
    <source>
        <dbReference type="ARBA" id="ARBA00022741"/>
    </source>
</evidence>
<evidence type="ECO:0000313" key="18">
    <source>
        <dbReference type="Proteomes" id="UP000436822"/>
    </source>
</evidence>
<dbReference type="InterPro" id="IPR051315">
    <property type="entry name" value="Bact_Chemotaxis_CheA"/>
</dbReference>
<dbReference type="EC" id="2.7.13.3" evidence="2"/>
<gene>
    <name evidence="17" type="primary">cheA1</name>
    <name evidence="17" type="ORF">KIN_18860</name>
</gene>
<evidence type="ECO:0000256" key="11">
    <source>
        <dbReference type="ARBA" id="ARBA00035100"/>
    </source>
</evidence>
<dbReference type="Pfam" id="PF01584">
    <property type="entry name" value="CheW"/>
    <property type="match status" value="1"/>
</dbReference>
<dbReference type="GO" id="GO:0006935">
    <property type="term" value="P:chemotaxis"/>
    <property type="evidence" value="ECO:0007669"/>
    <property type="project" value="UniProtKB-KW"/>
</dbReference>
<feature type="domain" description="Histidine kinase" evidence="14">
    <location>
        <begin position="314"/>
        <end position="537"/>
    </location>
</feature>
<dbReference type="PANTHER" id="PTHR43395:SF10">
    <property type="entry name" value="CHEMOTAXIS PROTEIN CHEA"/>
    <property type="match status" value="1"/>
</dbReference>
<dbReference type="Gene3D" id="1.10.287.560">
    <property type="entry name" value="Histidine kinase CheA-like, homodimeric domain"/>
    <property type="match status" value="1"/>
</dbReference>
<accession>A0A6N6JHW7</accession>
<dbReference type="InterPro" id="IPR005467">
    <property type="entry name" value="His_kinase_dom"/>
</dbReference>
<feature type="region of interest" description="Disordered" evidence="13">
    <location>
        <begin position="676"/>
        <end position="695"/>
    </location>
</feature>
<comment type="caution">
    <text evidence="17">The sequence shown here is derived from an EMBL/GenBank/DDBJ whole genome shotgun (WGS) entry which is preliminary data.</text>
</comment>
<evidence type="ECO:0000259" key="15">
    <source>
        <dbReference type="PROSITE" id="PS50851"/>
    </source>
</evidence>
<evidence type="ECO:0000256" key="13">
    <source>
        <dbReference type="SAM" id="MobiDB-lite"/>
    </source>
</evidence>
<evidence type="ECO:0000256" key="2">
    <source>
        <dbReference type="ARBA" id="ARBA00012438"/>
    </source>
</evidence>
<dbReference type="SMART" id="SM00387">
    <property type="entry name" value="HATPase_c"/>
    <property type="match status" value="1"/>
</dbReference>
<dbReference type="Proteomes" id="UP000436822">
    <property type="component" value="Unassembled WGS sequence"/>
</dbReference>
<organism evidence="17 18">
    <name type="scientific">Litoreibacter roseus</name>
    <dbReference type="NCBI Taxonomy" id="2601869"/>
    <lineage>
        <taxon>Bacteria</taxon>
        <taxon>Pseudomonadati</taxon>
        <taxon>Pseudomonadota</taxon>
        <taxon>Alphaproteobacteria</taxon>
        <taxon>Rhodobacterales</taxon>
        <taxon>Roseobacteraceae</taxon>
        <taxon>Litoreibacter</taxon>
    </lineage>
</organism>
<dbReference type="EMBL" id="BLJE01000002">
    <property type="protein sequence ID" value="GFE64812.1"/>
    <property type="molecule type" value="Genomic_DNA"/>
</dbReference>
<dbReference type="InterPro" id="IPR003594">
    <property type="entry name" value="HATPase_dom"/>
</dbReference>
<dbReference type="Gene3D" id="1.20.120.160">
    <property type="entry name" value="HPT domain"/>
    <property type="match status" value="1"/>
</dbReference>
<keyword evidence="7" id="KW-0547">Nucleotide-binding</keyword>
<dbReference type="GO" id="GO:0000155">
    <property type="term" value="F:phosphorelay sensor kinase activity"/>
    <property type="evidence" value="ECO:0007669"/>
    <property type="project" value="InterPro"/>
</dbReference>
<dbReference type="Gene3D" id="2.30.30.40">
    <property type="entry name" value="SH3 Domains"/>
    <property type="match status" value="1"/>
</dbReference>
<dbReference type="CDD" id="cd00088">
    <property type="entry name" value="HPT"/>
    <property type="match status" value="1"/>
</dbReference>
<dbReference type="InterPro" id="IPR036641">
    <property type="entry name" value="HPT_dom_sf"/>
</dbReference>
<evidence type="ECO:0000256" key="6">
    <source>
        <dbReference type="ARBA" id="ARBA00022679"/>
    </source>
</evidence>
<comment type="function">
    <text evidence="11">Involved in the transmission of sensory signals from the chemoreceptors to the flagellar motors. CheA is autophosphorylated; it can transfer its phosphate group to either CheB or CheY.</text>
</comment>
<keyword evidence="4" id="KW-0145">Chemotaxis</keyword>
<keyword evidence="6" id="KW-0808">Transferase</keyword>
<dbReference type="GO" id="GO:0005524">
    <property type="term" value="F:ATP binding"/>
    <property type="evidence" value="ECO:0007669"/>
    <property type="project" value="UniProtKB-KW"/>
</dbReference>
<dbReference type="SMART" id="SM01231">
    <property type="entry name" value="H-kinase_dim"/>
    <property type="match status" value="1"/>
</dbReference>
<feature type="domain" description="HPt" evidence="16">
    <location>
        <begin position="1"/>
        <end position="104"/>
    </location>
</feature>
<dbReference type="InterPro" id="IPR004358">
    <property type="entry name" value="Sig_transdc_His_kin-like_C"/>
</dbReference>
<dbReference type="Pfam" id="PF01627">
    <property type="entry name" value="Hpt"/>
    <property type="match status" value="1"/>
</dbReference>
<feature type="modified residue" description="Phosphohistidine" evidence="12">
    <location>
        <position position="47"/>
    </location>
</feature>
<evidence type="ECO:0000256" key="5">
    <source>
        <dbReference type="ARBA" id="ARBA00022553"/>
    </source>
</evidence>
<dbReference type="InterPro" id="IPR037006">
    <property type="entry name" value="CheA-like_homodim_sf"/>
</dbReference>
<dbReference type="CDD" id="cd00731">
    <property type="entry name" value="CheA_reg"/>
    <property type="match status" value="1"/>
</dbReference>
<dbReference type="AlphaFoldDB" id="A0A6N6JHW7"/>
<evidence type="ECO:0000256" key="8">
    <source>
        <dbReference type="ARBA" id="ARBA00022777"/>
    </source>
</evidence>
<dbReference type="InterPro" id="IPR002545">
    <property type="entry name" value="CheW-lke_dom"/>
</dbReference>
<dbReference type="SUPFAM" id="SSF55874">
    <property type="entry name" value="ATPase domain of HSP90 chaperone/DNA topoisomerase II/histidine kinase"/>
    <property type="match status" value="1"/>
</dbReference>
<dbReference type="SUPFAM" id="SSF47226">
    <property type="entry name" value="Histidine-containing phosphotransfer domain, HPT domain"/>
    <property type="match status" value="1"/>
</dbReference>
<name>A0A6N6JHW7_9RHOB</name>
<evidence type="ECO:0000256" key="9">
    <source>
        <dbReference type="ARBA" id="ARBA00022840"/>
    </source>
</evidence>
<dbReference type="FunFam" id="3.30.565.10:FF:000016">
    <property type="entry name" value="Chemotaxis protein CheA, putative"/>
    <property type="match status" value="1"/>
</dbReference>
<evidence type="ECO:0000256" key="1">
    <source>
        <dbReference type="ARBA" id="ARBA00000085"/>
    </source>
</evidence>
<comment type="catalytic activity">
    <reaction evidence="1">
        <text>ATP + protein L-histidine = ADP + protein N-phospho-L-histidine.</text>
        <dbReference type="EC" id="2.7.13.3"/>
    </reaction>
</comment>
<dbReference type="CDD" id="cd16916">
    <property type="entry name" value="HATPase_CheA-like"/>
    <property type="match status" value="1"/>
</dbReference>
<sequence>MSAPNTIRDTFFEECDELLEALTDGLSELEDGTATDDTVHAIFRAVHSIKGGAGAFSMDAIVAFAHAFETVLDLLREGKIVLDSGLLAVLQHSSDHLNNLVEDGRSGTNRADSGTTSILASLETYLGDTVKAGIDDQSDDFGFEAITFSLDEPIVTEEPGRTTFEIEFTPTADLLKNGHEPELLLDALADLGTVSVRVETASVPDLRKLDWQNLYLSWHLALETTADEDQIREVFEFVEDLCDLDIAELTKESAVFDIPTDADADLETDDTDTLPVQETKPRAAAPAKKTLRVDLDRVDRLVNVVGELIINQARISQLIDEAEISSSSGLPSELEAYQNLAREIQEGVMSIRAQPIKPLFQRMSRVVRETMMASNKKVRLLTDGEGTEIDKTVIERIADPLTHMIRNAVDHGIEPSEKRVAAGKDATGNIRLTATHRSGHVIISISDDGAGLNRAKILETAMSKGLVPQDAELSNSEIDNLLFLPGFSTAVEVSDLSGRGVGMDVVKNAITSLGGRMSITSAPGKGSTFSIVLPLTLAVLDGMIVQVADQTMVIPISSVLETIRPTVRDLDAIGTKNWMLRIRGLNVPIFDVATQLGLRAQPIDYKDQVLLLVEAEGLGQFALAVDDLSDQRQVVIKGLDGNYGAIPGISAATILGDGKIALILDPDTLTMSAKPGVHSPHMTTPKGEALHAASA</sequence>
<evidence type="ECO:0000256" key="3">
    <source>
        <dbReference type="ARBA" id="ARBA00021495"/>
    </source>
</evidence>
<protein>
    <recommendedName>
        <fullName evidence="3">Chemotaxis protein CheA</fullName>
        <ecNumber evidence="2">2.7.13.3</ecNumber>
    </recommendedName>
</protein>
<dbReference type="PROSITE" id="PS50851">
    <property type="entry name" value="CHEW"/>
    <property type="match status" value="1"/>
</dbReference>
<dbReference type="InterPro" id="IPR036061">
    <property type="entry name" value="CheW-like_dom_sf"/>
</dbReference>
<dbReference type="SUPFAM" id="SSF47384">
    <property type="entry name" value="Homodimeric domain of signal transducing histidine kinase"/>
    <property type="match status" value="1"/>
</dbReference>